<reference evidence="2 3" key="1">
    <citation type="submission" date="2016-11" db="EMBL/GenBank/DDBJ databases">
        <title>Whole Genome Sequencing of Mucilaginibacter polytrichastri RG4-7(T) isolated from the moss sample.</title>
        <authorList>
            <person name="Li Y."/>
        </authorList>
    </citation>
    <scope>NUCLEOTIDE SEQUENCE [LARGE SCALE GENOMIC DNA]</scope>
    <source>
        <strain evidence="2 3">RG4-7</strain>
    </source>
</reference>
<evidence type="ECO:0000256" key="1">
    <source>
        <dbReference type="SAM" id="Phobius"/>
    </source>
</evidence>
<comment type="caution">
    <text evidence="2">The sequence shown here is derived from an EMBL/GenBank/DDBJ whole genome shotgun (WGS) entry which is preliminary data.</text>
</comment>
<keyword evidence="1" id="KW-0812">Transmembrane</keyword>
<keyword evidence="1" id="KW-1133">Transmembrane helix</keyword>
<dbReference type="STRING" id="1302689.RG47T_5243"/>
<gene>
    <name evidence="2" type="ORF">RG47T_5243</name>
</gene>
<name>A0A1Q5ZS36_9SPHI</name>
<keyword evidence="1" id="KW-0472">Membrane</keyword>
<proteinExistence type="predicted"/>
<dbReference type="AlphaFoldDB" id="A0A1Q5ZS36"/>
<feature type="transmembrane region" description="Helical" evidence="1">
    <location>
        <begin position="106"/>
        <end position="127"/>
    </location>
</feature>
<dbReference type="Proteomes" id="UP000186720">
    <property type="component" value="Unassembled WGS sequence"/>
</dbReference>
<feature type="transmembrane region" description="Helical" evidence="1">
    <location>
        <begin position="27"/>
        <end position="48"/>
    </location>
</feature>
<dbReference type="EMBL" id="MPPL01000002">
    <property type="protein sequence ID" value="OKS84553.1"/>
    <property type="molecule type" value="Genomic_DNA"/>
</dbReference>
<protein>
    <submittedName>
        <fullName evidence="2">Uncharacterized protein</fullName>
    </submittedName>
</protein>
<organism evidence="2 3">
    <name type="scientific">Mucilaginibacter polytrichastri</name>
    <dbReference type="NCBI Taxonomy" id="1302689"/>
    <lineage>
        <taxon>Bacteria</taxon>
        <taxon>Pseudomonadati</taxon>
        <taxon>Bacteroidota</taxon>
        <taxon>Sphingobacteriia</taxon>
        <taxon>Sphingobacteriales</taxon>
        <taxon>Sphingobacteriaceae</taxon>
        <taxon>Mucilaginibacter</taxon>
    </lineage>
</organism>
<evidence type="ECO:0000313" key="2">
    <source>
        <dbReference type="EMBL" id="OKS84553.1"/>
    </source>
</evidence>
<accession>A0A1Q5ZS36</accession>
<sequence length="130" mass="14858">MISLFLSAVLFKIKDIFDSANGLHNKVLLLFFCVGLLSLGIALFLLLFSLKIRVYEGVTDLDEFVAKNDQTTQNDEEFFQDRVADYIVAIRRNEAQNDQRAGQLALTGYFILAGLLFTITFIIYFFILKM</sequence>
<evidence type="ECO:0000313" key="3">
    <source>
        <dbReference type="Proteomes" id="UP000186720"/>
    </source>
</evidence>
<keyword evidence="3" id="KW-1185">Reference proteome</keyword>